<feature type="signal peptide" evidence="2">
    <location>
        <begin position="1"/>
        <end position="29"/>
    </location>
</feature>
<feature type="region of interest" description="Disordered" evidence="1">
    <location>
        <begin position="32"/>
        <end position="53"/>
    </location>
</feature>
<dbReference type="InterPro" id="IPR050490">
    <property type="entry name" value="Bact_solute-bd_prot1"/>
</dbReference>
<dbReference type="OrthoDB" id="9787283at2"/>
<keyword evidence="4" id="KW-1185">Reference proteome</keyword>
<dbReference type="Proteomes" id="UP000310636">
    <property type="component" value="Unassembled WGS sequence"/>
</dbReference>
<evidence type="ECO:0000313" key="3">
    <source>
        <dbReference type="EMBL" id="THF79103.1"/>
    </source>
</evidence>
<dbReference type="AlphaFoldDB" id="A0A4S4BWU5"/>
<protein>
    <submittedName>
        <fullName evidence="3">Extracellular solute-binding protein</fullName>
    </submittedName>
</protein>
<dbReference type="Pfam" id="PF01547">
    <property type="entry name" value="SBP_bac_1"/>
    <property type="match status" value="1"/>
</dbReference>
<dbReference type="SUPFAM" id="SSF53850">
    <property type="entry name" value="Periplasmic binding protein-like II"/>
    <property type="match status" value="1"/>
</dbReference>
<reference evidence="3 4" key="1">
    <citation type="submission" date="2019-04" db="EMBL/GenBank/DDBJ databases">
        <title>Cohnella sp. nov. isolated from preserved vegetables.</title>
        <authorList>
            <person name="Lin S.-Y."/>
            <person name="Hung M.-H."/>
            <person name="Young C.-C."/>
        </authorList>
    </citation>
    <scope>NUCLEOTIDE SEQUENCE [LARGE SCALE GENOMIC DNA]</scope>
    <source>
        <strain evidence="3 4">CC-MHH1044</strain>
    </source>
</reference>
<gene>
    <name evidence="3" type="ORF">E6C55_12875</name>
</gene>
<dbReference type="Gene3D" id="3.40.190.10">
    <property type="entry name" value="Periplasmic binding protein-like II"/>
    <property type="match status" value="2"/>
</dbReference>
<evidence type="ECO:0000313" key="4">
    <source>
        <dbReference type="Proteomes" id="UP000310636"/>
    </source>
</evidence>
<keyword evidence="2" id="KW-0732">Signal</keyword>
<evidence type="ECO:0000256" key="1">
    <source>
        <dbReference type="SAM" id="MobiDB-lite"/>
    </source>
</evidence>
<feature type="compositionally biased region" description="Polar residues" evidence="1">
    <location>
        <begin position="34"/>
        <end position="51"/>
    </location>
</feature>
<dbReference type="PANTHER" id="PTHR43649">
    <property type="entry name" value="ARABINOSE-BINDING PROTEIN-RELATED"/>
    <property type="match status" value="1"/>
</dbReference>
<sequence length="536" mass="61014">MTKGIGNMRKSIIVFACFSLLLLSACSRSDNRNNEPSASASEKQTPSNLNLTGFPITTEKITLDLMGEKAPIHGPWDQMYFFQEMEKKTNIHFEFDTPARESYKERKNLAFASGEYPDLFFGGQLDTADEINYGQQGILIPLEDLIEEYAPNLKKFLEENPDVKRSITTTDGHIYALPNVNTVPRDLVMKPWINGEWLANLNISTLPATTDDLLELLRAFRDGDPNQNGEKDEIPLSAPSMTNLRKPLLAAFGLLSNSIEVKDDKIVFSPIESNYQQYLKYMNVLFNEKLLDSELFSQTTQQFTAKGKSDRIGVFVHAAPHLVLDISDPADNAKHPALPVLTSEVNSEKVYPLNSSITRGTFAITKKNKYPEATMRWVDYFYSPEGSNFAMVGDSWQWKDADQTQWEFVYEGDNKEEYRGKIVPDPGLPLPLVRDNDFLSKEYNLSGAYLNKVTEEQFLPYAQTAFPLVYFTEEEQDRLNVLNADITTYVEQMEAKFIFGQTPISEWDNYVATIQKMGVDDMISIYQAAYDRWKSE</sequence>
<feature type="chain" id="PRO_5039587181" evidence="2">
    <location>
        <begin position="30"/>
        <end position="536"/>
    </location>
</feature>
<accession>A0A4S4BWU5</accession>
<organism evidence="3 4">
    <name type="scientific">Cohnella fermenti</name>
    <dbReference type="NCBI Taxonomy" id="2565925"/>
    <lineage>
        <taxon>Bacteria</taxon>
        <taxon>Bacillati</taxon>
        <taxon>Bacillota</taxon>
        <taxon>Bacilli</taxon>
        <taxon>Bacillales</taxon>
        <taxon>Paenibacillaceae</taxon>
        <taxon>Cohnella</taxon>
    </lineage>
</organism>
<comment type="caution">
    <text evidence="3">The sequence shown here is derived from an EMBL/GenBank/DDBJ whole genome shotgun (WGS) entry which is preliminary data.</text>
</comment>
<proteinExistence type="predicted"/>
<name>A0A4S4BWU5_9BACL</name>
<evidence type="ECO:0000256" key="2">
    <source>
        <dbReference type="SAM" id="SignalP"/>
    </source>
</evidence>
<dbReference type="InterPro" id="IPR006059">
    <property type="entry name" value="SBP"/>
</dbReference>
<dbReference type="PROSITE" id="PS51257">
    <property type="entry name" value="PROKAR_LIPOPROTEIN"/>
    <property type="match status" value="1"/>
</dbReference>
<dbReference type="EMBL" id="SSOB01000014">
    <property type="protein sequence ID" value="THF79103.1"/>
    <property type="molecule type" value="Genomic_DNA"/>
</dbReference>